<reference evidence="2" key="1">
    <citation type="submission" date="2020-11" db="EMBL/GenBank/DDBJ databases">
        <authorList>
            <person name="Tran Van P."/>
        </authorList>
    </citation>
    <scope>NUCLEOTIDE SEQUENCE</scope>
</reference>
<accession>A0A7R9B242</accession>
<gene>
    <name evidence="2" type="ORF">TSIB3V08_LOCUS8528</name>
</gene>
<evidence type="ECO:0000256" key="1">
    <source>
        <dbReference type="SAM" id="MobiDB-lite"/>
    </source>
</evidence>
<organism evidence="2">
    <name type="scientific">Timema shepardi</name>
    <name type="common">Walking stick</name>
    <dbReference type="NCBI Taxonomy" id="629360"/>
    <lineage>
        <taxon>Eukaryota</taxon>
        <taxon>Metazoa</taxon>
        <taxon>Ecdysozoa</taxon>
        <taxon>Arthropoda</taxon>
        <taxon>Hexapoda</taxon>
        <taxon>Insecta</taxon>
        <taxon>Pterygota</taxon>
        <taxon>Neoptera</taxon>
        <taxon>Polyneoptera</taxon>
        <taxon>Phasmatodea</taxon>
        <taxon>Timematodea</taxon>
        <taxon>Timematoidea</taxon>
        <taxon>Timematidae</taxon>
        <taxon>Timema</taxon>
    </lineage>
</organism>
<dbReference type="AlphaFoldDB" id="A0A7R9B242"/>
<sequence length="112" mass="12481">MCKQAWDQVKFGTIKNSFKKIGFIKKKIGGESVTEAAPAIDNWEEVTPYPAISYVDFVSVDEHVTICGEVTDEGSMNKVQAENRATCDDEDNSSVVQERPIPSVEEVMDHIQ</sequence>
<feature type="region of interest" description="Disordered" evidence="1">
    <location>
        <begin position="84"/>
        <end position="112"/>
    </location>
</feature>
<dbReference type="EMBL" id="OC004445">
    <property type="protein sequence ID" value="CAD7264478.1"/>
    <property type="molecule type" value="Genomic_DNA"/>
</dbReference>
<name>A0A7R9B242_TIMSH</name>
<proteinExistence type="predicted"/>
<evidence type="ECO:0000313" key="2">
    <source>
        <dbReference type="EMBL" id="CAD7264478.1"/>
    </source>
</evidence>
<protein>
    <submittedName>
        <fullName evidence="2">Uncharacterized protein</fullName>
    </submittedName>
</protein>